<evidence type="ECO:0000313" key="4">
    <source>
        <dbReference type="Proteomes" id="UP001343724"/>
    </source>
</evidence>
<feature type="transmembrane region" description="Helical" evidence="2">
    <location>
        <begin position="255"/>
        <end position="275"/>
    </location>
</feature>
<evidence type="ECO:0000256" key="2">
    <source>
        <dbReference type="SAM" id="Phobius"/>
    </source>
</evidence>
<feature type="compositionally biased region" description="Polar residues" evidence="1">
    <location>
        <begin position="150"/>
        <end position="160"/>
    </location>
</feature>
<feature type="region of interest" description="Disordered" evidence="1">
    <location>
        <begin position="146"/>
        <end position="171"/>
    </location>
</feature>
<sequence>MAENNEFKPQTTDGYTEEGRTLEQESLAPQYPTEKASADDEALGAALEAETLSGGEPAVVATAGSTATAADADALAGAALEAAELSPAEPVAPQPYFAAPAQAGYTAEGRALEQEALPASYPIGQPASQPALTAAPVNAAYHATYGAPQQPASTPMQNAGPTPAPASGQAYPTAAPHAAATAAAVQKVRKPLDPVQVFHIYGMVVGAIIMVFGLCMLAYYTPDAAGSMFDSYQMNGSAGFSSTGATSAQVIKGGFAMLLIGFGATDICAFGARYMKTRGHGQK</sequence>
<evidence type="ECO:0000313" key="3">
    <source>
        <dbReference type="EMBL" id="MEC4295896.1"/>
    </source>
</evidence>
<name>A0ABU6J185_9ACTN</name>
<evidence type="ECO:0000256" key="1">
    <source>
        <dbReference type="SAM" id="MobiDB-lite"/>
    </source>
</evidence>
<feature type="region of interest" description="Disordered" evidence="1">
    <location>
        <begin position="1"/>
        <end position="42"/>
    </location>
</feature>
<dbReference type="RefSeq" id="WP_326455185.1">
    <property type="nucleotide sequence ID" value="NZ_JAYMFH010000021.1"/>
</dbReference>
<feature type="transmembrane region" description="Helical" evidence="2">
    <location>
        <begin position="197"/>
        <end position="220"/>
    </location>
</feature>
<gene>
    <name evidence="3" type="ORF">VJ920_11325</name>
</gene>
<keyword evidence="4" id="KW-1185">Reference proteome</keyword>
<dbReference type="EMBL" id="JAYMFH010000021">
    <property type="protein sequence ID" value="MEC4295896.1"/>
    <property type="molecule type" value="Genomic_DNA"/>
</dbReference>
<protein>
    <submittedName>
        <fullName evidence="3">Uncharacterized protein</fullName>
    </submittedName>
</protein>
<reference evidence="3 4" key="1">
    <citation type="submission" date="2024-01" db="EMBL/GenBank/DDBJ databases">
        <title>novel species in genus Adlercreutzia.</title>
        <authorList>
            <person name="Liu X."/>
        </authorList>
    </citation>
    <scope>NUCLEOTIDE SEQUENCE [LARGE SCALE GENOMIC DNA]</scope>
    <source>
        <strain evidence="3 4">R22</strain>
    </source>
</reference>
<keyword evidence="2" id="KW-0472">Membrane</keyword>
<comment type="caution">
    <text evidence="3">The sequence shown here is derived from an EMBL/GenBank/DDBJ whole genome shotgun (WGS) entry which is preliminary data.</text>
</comment>
<accession>A0ABU6J185</accession>
<dbReference type="Proteomes" id="UP001343724">
    <property type="component" value="Unassembled WGS sequence"/>
</dbReference>
<proteinExistence type="predicted"/>
<keyword evidence="2" id="KW-1133">Transmembrane helix</keyword>
<keyword evidence="2" id="KW-0812">Transmembrane</keyword>
<organism evidence="3 4">
    <name type="scientific">Adlercreutzia shanghongiae</name>
    <dbReference type="NCBI Taxonomy" id="3111773"/>
    <lineage>
        <taxon>Bacteria</taxon>
        <taxon>Bacillati</taxon>
        <taxon>Actinomycetota</taxon>
        <taxon>Coriobacteriia</taxon>
        <taxon>Eggerthellales</taxon>
        <taxon>Eggerthellaceae</taxon>
        <taxon>Adlercreutzia</taxon>
    </lineage>
</organism>